<feature type="transmembrane region" description="Helical" evidence="1">
    <location>
        <begin position="348"/>
        <end position="368"/>
    </location>
</feature>
<feature type="transmembrane region" description="Helical" evidence="1">
    <location>
        <begin position="448"/>
        <end position="468"/>
    </location>
</feature>
<evidence type="ECO:0000256" key="1">
    <source>
        <dbReference type="SAM" id="Phobius"/>
    </source>
</evidence>
<dbReference type="Proteomes" id="UP001529338">
    <property type="component" value="Unassembled WGS sequence"/>
</dbReference>
<keyword evidence="1" id="KW-0472">Membrane</keyword>
<feature type="transmembrane region" description="Helical" evidence="1">
    <location>
        <begin position="239"/>
        <end position="257"/>
    </location>
</feature>
<sequence>MTTPTATGRSTPAVVRASRATWRERGLRLLVELPDRLPVLLGCLALGGLLAVMAGQLRPVVVVPLVLVLAALTWRAVPGAPGRGRADRWAVVATLVLVGIWLLVSAHFVADYVVVNRDPGFLTLEGLWLRTHASAAIPVGGAAAVQAAVPAAHASVQAFDLVGGSLHAQGDTMLPALLAVLGWVGGDDAVVGGNLVVGAVGLVAVFAAARRWTGPLWALVPTGALALCLPFLVFTRAAYSEPLVVALAFGALAVLHAGLRERSWRALALGGGLVGVAAASRIDGALLVLALALALGGVGWAVVPREGRRALVPGIAVAIVVAAALGALGVLDVWLLSRAYARQQESQLRMLVPAAVAGVVVVLALLAWPRATRPVRRLVLRRRRMLGTAAAVGVGVVSILLASRPLWLVSRHNTPGTGVPEAVALLQRTQGLPVDPLRSYDEHTVAWLAWYVGWPVVAAAAVGLALLVRRALVRRDPAAWTLAVVVVGGSLLYLVRANITPDQLWAVRRFLPVTIPGLLVVAGWVAARLWRARRAAWQVVGVALAGVMLATPVLAWHVSASTRDLDGRRAQAEAVCAELRAHHVDRVVWVHSAPFYYLATLRVLCDVEVVELSKAPTAAQLAAVRAAWGPGDVAAVSFDLGDLPWAGTPGEEFAFARTTEIGRSLTGPPTQNRYRQSVAHGGIVQEDGHVAGFGG</sequence>
<keyword evidence="1" id="KW-1133">Transmembrane helix</keyword>
<dbReference type="EMBL" id="JAUCGQ010000001">
    <property type="protein sequence ID" value="MDM7854010.1"/>
    <property type="molecule type" value="Genomic_DNA"/>
</dbReference>
<feature type="transmembrane region" description="Helical" evidence="1">
    <location>
        <begin position="389"/>
        <end position="407"/>
    </location>
</feature>
<reference evidence="2 3" key="1">
    <citation type="submission" date="2023-06" db="EMBL/GenBank/DDBJ databases">
        <title>Cellulomonas sp. MW4 Whole genome sequence.</title>
        <authorList>
            <person name="Park S."/>
        </authorList>
    </citation>
    <scope>NUCLEOTIDE SEQUENCE [LARGE SCALE GENOMIC DNA]</scope>
    <source>
        <strain evidence="2 3">MW4</strain>
    </source>
</reference>
<feature type="transmembrane region" description="Helical" evidence="1">
    <location>
        <begin position="60"/>
        <end position="77"/>
    </location>
</feature>
<proteinExistence type="predicted"/>
<dbReference type="RefSeq" id="WP_289453558.1">
    <property type="nucleotide sequence ID" value="NZ_JAUCGQ010000001.1"/>
</dbReference>
<feature type="transmembrane region" description="Helical" evidence="1">
    <location>
        <begin position="264"/>
        <end position="280"/>
    </location>
</feature>
<comment type="caution">
    <text evidence="2">The sequence shown here is derived from an EMBL/GenBank/DDBJ whole genome shotgun (WGS) entry which is preliminary data.</text>
</comment>
<feature type="transmembrane region" description="Helical" evidence="1">
    <location>
        <begin position="539"/>
        <end position="558"/>
    </location>
</feature>
<keyword evidence="1" id="KW-0812">Transmembrane</keyword>
<gene>
    <name evidence="2" type="ORF">QRT04_03625</name>
</gene>
<feature type="transmembrane region" description="Helical" evidence="1">
    <location>
        <begin position="189"/>
        <end position="209"/>
    </location>
</feature>
<feature type="transmembrane region" description="Helical" evidence="1">
    <location>
        <begin position="480"/>
        <end position="499"/>
    </location>
</feature>
<evidence type="ECO:0000313" key="3">
    <source>
        <dbReference type="Proteomes" id="UP001529338"/>
    </source>
</evidence>
<keyword evidence="3" id="KW-1185">Reference proteome</keyword>
<accession>A0ABT7SCV4</accession>
<organism evidence="2 3">
    <name type="scientific">Cellulomonas alba</name>
    <dbReference type="NCBI Taxonomy" id="3053467"/>
    <lineage>
        <taxon>Bacteria</taxon>
        <taxon>Bacillati</taxon>
        <taxon>Actinomycetota</taxon>
        <taxon>Actinomycetes</taxon>
        <taxon>Micrococcales</taxon>
        <taxon>Cellulomonadaceae</taxon>
        <taxon>Cellulomonas</taxon>
    </lineage>
</organism>
<feature type="transmembrane region" description="Helical" evidence="1">
    <location>
        <begin position="37"/>
        <end position="54"/>
    </location>
</feature>
<name>A0ABT7SCV4_9CELL</name>
<protein>
    <recommendedName>
        <fullName evidence="4">Glycosyltransferase RgtA/B/C/D-like domain-containing protein</fullName>
    </recommendedName>
</protein>
<feature type="transmembrane region" description="Helical" evidence="1">
    <location>
        <begin position="505"/>
        <end position="527"/>
    </location>
</feature>
<feature type="transmembrane region" description="Helical" evidence="1">
    <location>
        <begin position="286"/>
        <end position="303"/>
    </location>
</feature>
<feature type="transmembrane region" description="Helical" evidence="1">
    <location>
        <begin position="310"/>
        <end position="336"/>
    </location>
</feature>
<feature type="transmembrane region" description="Helical" evidence="1">
    <location>
        <begin position="216"/>
        <end position="233"/>
    </location>
</feature>
<feature type="transmembrane region" description="Helical" evidence="1">
    <location>
        <begin position="89"/>
        <end position="110"/>
    </location>
</feature>
<evidence type="ECO:0000313" key="2">
    <source>
        <dbReference type="EMBL" id="MDM7854010.1"/>
    </source>
</evidence>
<evidence type="ECO:0008006" key="4">
    <source>
        <dbReference type="Google" id="ProtNLM"/>
    </source>
</evidence>